<keyword evidence="2" id="KW-0732">Signal</keyword>
<dbReference type="Gene3D" id="3.10.50.10">
    <property type="match status" value="1"/>
</dbReference>
<accession>A0A7J7DPW7</accession>
<comment type="similarity">
    <text evidence="1">Belongs to the glycosyl hydrolase 18 family. Chitinase class V subfamily.</text>
</comment>
<evidence type="ECO:0000259" key="7">
    <source>
        <dbReference type="PROSITE" id="PS51910"/>
    </source>
</evidence>
<dbReference type="InterPro" id="IPR029070">
    <property type="entry name" value="Chitinase_insertion_sf"/>
</dbReference>
<dbReference type="Pfam" id="PF00704">
    <property type="entry name" value="Glyco_hydro_18"/>
    <property type="match status" value="1"/>
</dbReference>
<gene>
    <name evidence="8" type="ORF">HS088_TW04G00086</name>
</gene>
<comment type="caution">
    <text evidence="8">The sequence shown here is derived from an EMBL/GenBank/DDBJ whole genome shotgun (WGS) entry which is preliminary data.</text>
</comment>
<dbReference type="GO" id="GO:0004568">
    <property type="term" value="F:chitinase activity"/>
    <property type="evidence" value="ECO:0007669"/>
    <property type="project" value="TreeGrafter"/>
</dbReference>
<evidence type="ECO:0000256" key="3">
    <source>
        <dbReference type="ARBA" id="ARBA00022801"/>
    </source>
</evidence>
<dbReference type="InterPro" id="IPR001579">
    <property type="entry name" value="Glyco_hydro_18_chit_AS"/>
</dbReference>
<evidence type="ECO:0000313" key="8">
    <source>
        <dbReference type="EMBL" id="KAF5748136.1"/>
    </source>
</evidence>
<dbReference type="InterPro" id="IPR050314">
    <property type="entry name" value="Glycosyl_Hydrlase_18"/>
</dbReference>
<organism evidence="8 9">
    <name type="scientific">Tripterygium wilfordii</name>
    <name type="common">Thunder God vine</name>
    <dbReference type="NCBI Taxonomy" id="458696"/>
    <lineage>
        <taxon>Eukaryota</taxon>
        <taxon>Viridiplantae</taxon>
        <taxon>Streptophyta</taxon>
        <taxon>Embryophyta</taxon>
        <taxon>Tracheophyta</taxon>
        <taxon>Spermatophyta</taxon>
        <taxon>Magnoliopsida</taxon>
        <taxon>eudicotyledons</taxon>
        <taxon>Gunneridae</taxon>
        <taxon>Pentapetalae</taxon>
        <taxon>rosids</taxon>
        <taxon>fabids</taxon>
        <taxon>Celastrales</taxon>
        <taxon>Celastraceae</taxon>
        <taxon>Tripterygium</taxon>
    </lineage>
</organism>
<dbReference type="InterPro" id="IPR011583">
    <property type="entry name" value="Chitinase_II/V-like_cat"/>
</dbReference>
<dbReference type="Gene3D" id="3.20.20.80">
    <property type="entry name" value="Glycosidases"/>
    <property type="match status" value="1"/>
</dbReference>
<feature type="domain" description="GH18" evidence="7">
    <location>
        <begin position="1"/>
        <end position="292"/>
    </location>
</feature>
<dbReference type="InterPro" id="IPR001223">
    <property type="entry name" value="Glyco_hydro18_cat"/>
</dbReference>
<evidence type="ECO:0000313" key="9">
    <source>
        <dbReference type="Proteomes" id="UP000593562"/>
    </source>
</evidence>
<evidence type="ECO:0000256" key="2">
    <source>
        <dbReference type="ARBA" id="ARBA00022729"/>
    </source>
</evidence>
<dbReference type="PANTHER" id="PTHR11177:SF317">
    <property type="entry name" value="CHITINASE 12-RELATED"/>
    <property type="match status" value="1"/>
</dbReference>
<keyword evidence="9" id="KW-1185">Reference proteome</keyword>
<proteinExistence type="inferred from homology"/>
<dbReference type="FunFam" id="3.10.50.10:FF:000003">
    <property type="entry name" value="Class V chitinase CHIT5b"/>
    <property type="match status" value="1"/>
</dbReference>
<dbReference type="Proteomes" id="UP000593562">
    <property type="component" value="Unassembled WGS sequence"/>
</dbReference>
<dbReference type="AlphaFoldDB" id="A0A7J7DPW7"/>
<dbReference type="PROSITE" id="PS01095">
    <property type="entry name" value="GH18_1"/>
    <property type="match status" value="1"/>
</dbReference>
<keyword evidence="4" id="KW-0325">Glycoprotein</keyword>
<dbReference type="GO" id="GO:0008061">
    <property type="term" value="F:chitin binding"/>
    <property type="evidence" value="ECO:0007669"/>
    <property type="project" value="InterPro"/>
</dbReference>
<dbReference type="GO" id="GO:0005975">
    <property type="term" value="P:carbohydrate metabolic process"/>
    <property type="evidence" value="ECO:0007669"/>
    <property type="project" value="InterPro"/>
</dbReference>
<name>A0A7J7DPW7_TRIWF</name>
<evidence type="ECO:0000256" key="4">
    <source>
        <dbReference type="ARBA" id="ARBA00023180"/>
    </source>
</evidence>
<protein>
    <submittedName>
        <fullName evidence="8">Acidic mammalian chitinase-like</fullName>
    </submittedName>
</protein>
<dbReference type="InParanoid" id="A0A7J7DPW7"/>
<dbReference type="PROSITE" id="PS51910">
    <property type="entry name" value="GH18_2"/>
    <property type="match status" value="1"/>
</dbReference>
<keyword evidence="3 6" id="KW-0378">Hydrolase</keyword>
<dbReference type="SMART" id="SM00636">
    <property type="entry name" value="Glyco_18"/>
    <property type="match status" value="1"/>
</dbReference>
<evidence type="ECO:0000256" key="6">
    <source>
        <dbReference type="RuleBase" id="RU000489"/>
    </source>
</evidence>
<dbReference type="SUPFAM" id="SSF54556">
    <property type="entry name" value="Chitinase insertion domain"/>
    <property type="match status" value="1"/>
</dbReference>
<dbReference type="GO" id="GO:0006032">
    <property type="term" value="P:chitin catabolic process"/>
    <property type="evidence" value="ECO:0007669"/>
    <property type="project" value="TreeGrafter"/>
</dbReference>
<dbReference type="PANTHER" id="PTHR11177">
    <property type="entry name" value="CHITINASE"/>
    <property type="match status" value="1"/>
</dbReference>
<reference evidence="8 9" key="1">
    <citation type="journal article" date="2020" name="Nat. Commun.">
        <title>Genome of Tripterygium wilfordii and identification of cytochrome P450 involved in triptolide biosynthesis.</title>
        <authorList>
            <person name="Tu L."/>
            <person name="Su P."/>
            <person name="Zhang Z."/>
            <person name="Gao L."/>
            <person name="Wang J."/>
            <person name="Hu T."/>
            <person name="Zhou J."/>
            <person name="Zhang Y."/>
            <person name="Zhao Y."/>
            <person name="Liu Y."/>
            <person name="Song Y."/>
            <person name="Tong Y."/>
            <person name="Lu Y."/>
            <person name="Yang J."/>
            <person name="Xu C."/>
            <person name="Jia M."/>
            <person name="Peters R.J."/>
            <person name="Huang L."/>
            <person name="Gao W."/>
        </authorList>
    </citation>
    <scope>NUCLEOTIDE SEQUENCE [LARGE SCALE GENOMIC DNA]</scope>
    <source>
        <strain evidence="9">cv. XIE 37</strain>
        <tissue evidence="8">Leaf</tissue>
    </source>
</reference>
<dbReference type="InterPro" id="IPR017853">
    <property type="entry name" value="GH"/>
</dbReference>
<evidence type="ECO:0000256" key="1">
    <source>
        <dbReference type="ARBA" id="ARBA00008682"/>
    </source>
</evidence>
<dbReference type="GO" id="GO:0005576">
    <property type="term" value="C:extracellular region"/>
    <property type="evidence" value="ECO:0007669"/>
    <property type="project" value="TreeGrafter"/>
</dbReference>
<dbReference type="EMBL" id="JAAARO010000004">
    <property type="protein sequence ID" value="KAF5748136.1"/>
    <property type="molecule type" value="Genomic_DNA"/>
</dbReference>
<evidence type="ECO:0000256" key="5">
    <source>
        <dbReference type="ARBA" id="ARBA00023295"/>
    </source>
</evidence>
<dbReference type="SUPFAM" id="SSF51445">
    <property type="entry name" value="(Trans)glycosidases"/>
    <property type="match status" value="1"/>
</dbReference>
<keyword evidence="5 6" id="KW-0326">Glycosidase</keyword>
<sequence>MNALRNRSPPVKLMLSIGGAGNDPNVFAKMSSSNTTRAIFIDSTIEVARNYGFDGVDLDWEFPGNDLDMLNLGWLYRQWRKALVHEARIAGKPRLLLTSAVYYAFTVQLDGPVRSYPSEAIRRYLDWISPMCFDYHGPWQNFTGPNSALFDPTSNFSTSYGIGSWIQSGVPARKVIMGLPLYGHTWTLKDPDSNGIGAPAIGKGPGDGTLTYDQILDFNSNNSNHAYVNFDNPTMTYYSYAGTSWVGYEDVGSIKLKIQFALSQGLGGYFFWALGQDRSWTISAQATKAWEE</sequence>